<dbReference type="GO" id="GO:0005886">
    <property type="term" value="C:plasma membrane"/>
    <property type="evidence" value="ECO:0007669"/>
    <property type="project" value="UniProtKB-SubCell"/>
</dbReference>
<keyword evidence="5 6" id="KW-0472">Membrane</keyword>
<keyword evidence="4 6" id="KW-1133">Transmembrane helix</keyword>
<protein>
    <recommendedName>
        <fullName evidence="7">Signal transduction histidine kinase 5TM receptor LytS transmembrane region domain-containing protein</fullName>
    </recommendedName>
</protein>
<sequence length="130" mass="13832">MIILDLVHNIALLVALTVGYEQIHTRLKRENPFFSLLAGLLFACVGLVGMMTPMVFALGVIYDGRSIVLSAAGYICGPAAAFIAASITAAYRIYLGGAGFLPGSSPLSNQPRSELFSFFFADETRPGSVL</sequence>
<keyword evidence="2" id="KW-1003">Cell membrane</keyword>
<dbReference type="EMBL" id="MWQY01000008">
    <property type="protein sequence ID" value="ORC35603.1"/>
    <property type="molecule type" value="Genomic_DNA"/>
</dbReference>
<evidence type="ECO:0000256" key="1">
    <source>
        <dbReference type="ARBA" id="ARBA00004651"/>
    </source>
</evidence>
<feature type="transmembrane region" description="Helical" evidence="6">
    <location>
        <begin position="6"/>
        <end position="23"/>
    </location>
</feature>
<evidence type="ECO:0000313" key="9">
    <source>
        <dbReference type="Proteomes" id="UP000192343"/>
    </source>
</evidence>
<dbReference type="Pfam" id="PF07694">
    <property type="entry name" value="5TM-5TMR_LYT"/>
    <property type="match status" value="1"/>
</dbReference>
<feature type="domain" description="Signal transduction histidine kinase 5TM receptor LytS transmembrane region" evidence="7">
    <location>
        <begin position="31"/>
        <end position="100"/>
    </location>
</feature>
<dbReference type="GO" id="GO:0000155">
    <property type="term" value="F:phosphorelay sensor kinase activity"/>
    <property type="evidence" value="ECO:0007669"/>
    <property type="project" value="InterPro"/>
</dbReference>
<keyword evidence="9" id="KW-1185">Reference proteome</keyword>
<proteinExistence type="predicted"/>
<dbReference type="AlphaFoldDB" id="A0A1Y1RYG2"/>
<organism evidence="8 9">
    <name type="scientific">Marispirochaeta aestuarii</name>
    <dbReference type="NCBI Taxonomy" id="1963862"/>
    <lineage>
        <taxon>Bacteria</taxon>
        <taxon>Pseudomonadati</taxon>
        <taxon>Spirochaetota</taxon>
        <taxon>Spirochaetia</taxon>
        <taxon>Spirochaetales</taxon>
        <taxon>Spirochaetaceae</taxon>
        <taxon>Marispirochaeta</taxon>
    </lineage>
</organism>
<dbReference type="GO" id="GO:0071555">
    <property type="term" value="P:cell wall organization"/>
    <property type="evidence" value="ECO:0007669"/>
    <property type="project" value="InterPro"/>
</dbReference>
<evidence type="ECO:0000256" key="4">
    <source>
        <dbReference type="ARBA" id="ARBA00022989"/>
    </source>
</evidence>
<evidence type="ECO:0000256" key="6">
    <source>
        <dbReference type="SAM" id="Phobius"/>
    </source>
</evidence>
<dbReference type="STRING" id="1963862.B4O97_08130"/>
<evidence type="ECO:0000259" key="7">
    <source>
        <dbReference type="Pfam" id="PF07694"/>
    </source>
</evidence>
<comment type="subcellular location">
    <subcellularLocation>
        <location evidence="1">Cell membrane</location>
        <topology evidence="1">Multi-pass membrane protein</topology>
    </subcellularLocation>
</comment>
<gene>
    <name evidence="8" type="ORF">B4O97_08130</name>
</gene>
<comment type="caution">
    <text evidence="8">The sequence shown here is derived from an EMBL/GenBank/DDBJ whole genome shotgun (WGS) entry which is preliminary data.</text>
</comment>
<dbReference type="InterPro" id="IPR011620">
    <property type="entry name" value="Sig_transdc_His_kinase_LytS_TM"/>
</dbReference>
<evidence type="ECO:0000256" key="2">
    <source>
        <dbReference type="ARBA" id="ARBA00022475"/>
    </source>
</evidence>
<evidence type="ECO:0000313" key="8">
    <source>
        <dbReference type="EMBL" id="ORC35603.1"/>
    </source>
</evidence>
<evidence type="ECO:0000256" key="5">
    <source>
        <dbReference type="ARBA" id="ARBA00023136"/>
    </source>
</evidence>
<accession>A0A1Y1RYG2</accession>
<reference evidence="8 9" key="1">
    <citation type="submission" date="2017-03" db="EMBL/GenBank/DDBJ databases">
        <title>Draft Genome sequence of Marispirochaeta sp. strain JC444.</title>
        <authorList>
            <person name="Shivani Y."/>
            <person name="Subhash Y."/>
            <person name="Sasikala C."/>
            <person name="Ramana C."/>
        </authorList>
    </citation>
    <scope>NUCLEOTIDE SEQUENCE [LARGE SCALE GENOMIC DNA]</scope>
    <source>
        <strain evidence="8 9">JC444</strain>
    </source>
</reference>
<dbReference type="Proteomes" id="UP000192343">
    <property type="component" value="Unassembled WGS sequence"/>
</dbReference>
<feature type="transmembrane region" description="Helical" evidence="6">
    <location>
        <begin position="35"/>
        <end position="61"/>
    </location>
</feature>
<name>A0A1Y1RYG2_9SPIO</name>
<keyword evidence="3 6" id="KW-0812">Transmembrane</keyword>
<feature type="transmembrane region" description="Helical" evidence="6">
    <location>
        <begin position="67"/>
        <end position="91"/>
    </location>
</feature>
<evidence type="ECO:0000256" key="3">
    <source>
        <dbReference type="ARBA" id="ARBA00022692"/>
    </source>
</evidence>